<keyword evidence="2" id="KW-1185">Reference proteome</keyword>
<dbReference type="EMBL" id="JAEDXU010000001">
    <property type="protein sequence ID" value="MBP1044865.1"/>
    <property type="molecule type" value="Genomic_DNA"/>
</dbReference>
<gene>
    <name evidence="1" type="ORF">I6N96_01135</name>
</gene>
<dbReference type="Proteomes" id="UP000673375">
    <property type="component" value="Unassembled WGS sequence"/>
</dbReference>
<sequence>MDYRAFFQDVTIWMDQINEVVKQHSIFTDEYWDHVVKSAGELCNKYGNHELVKQQMSMLLGYLDQQYKKASGMK</sequence>
<evidence type="ECO:0000313" key="2">
    <source>
        <dbReference type="Proteomes" id="UP000673375"/>
    </source>
</evidence>
<protein>
    <submittedName>
        <fullName evidence="1">Uncharacterized protein</fullName>
    </submittedName>
</protein>
<dbReference type="RefSeq" id="WP_209555661.1">
    <property type="nucleotide sequence ID" value="NZ_JAEDXU010000001.1"/>
</dbReference>
<accession>A0ABS4CE49</accession>
<evidence type="ECO:0000313" key="1">
    <source>
        <dbReference type="EMBL" id="MBP1044865.1"/>
    </source>
</evidence>
<proteinExistence type="predicted"/>
<name>A0ABS4CE49_9ENTE</name>
<organism evidence="1 2">
    <name type="scientific">Enterococcus larvae</name>
    <dbReference type="NCBI Taxonomy" id="2794352"/>
    <lineage>
        <taxon>Bacteria</taxon>
        <taxon>Bacillati</taxon>
        <taxon>Bacillota</taxon>
        <taxon>Bacilli</taxon>
        <taxon>Lactobacillales</taxon>
        <taxon>Enterococcaceae</taxon>
        <taxon>Enterococcus</taxon>
    </lineage>
</organism>
<comment type="caution">
    <text evidence="1">The sequence shown here is derived from an EMBL/GenBank/DDBJ whole genome shotgun (WGS) entry which is preliminary data.</text>
</comment>
<reference evidence="1 2" key="1">
    <citation type="submission" date="2020-12" db="EMBL/GenBank/DDBJ databases">
        <title>Vagococcus allomyrinae sp. nov. and Enterococcus lavae sp. nov., isolated from the larvae of Allomyrina dichotoma.</title>
        <authorList>
            <person name="Lee S.D."/>
        </authorList>
    </citation>
    <scope>NUCLEOTIDE SEQUENCE [LARGE SCALE GENOMIC DNA]</scope>
    <source>
        <strain evidence="1 2">BWM-S5</strain>
    </source>
</reference>